<dbReference type="Proteomes" id="UP000481858">
    <property type="component" value="Unassembled WGS sequence"/>
</dbReference>
<proteinExistence type="predicted"/>
<protein>
    <submittedName>
        <fullName evidence="1">Uncharacterized protein</fullName>
    </submittedName>
</protein>
<dbReference type="EMBL" id="WUBL01000056">
    <property type="protein sequence ID" value="KAF2968102.1"/>
    <property type="molecule type" value="Genomic_DNA"/>
</dbReference>
<comment type="caution">
    <text evidence="1">The sequence shown here is derived from an EMBL/GenBank/DDBJ whole genome shotgun (WGS) entry which is preliminary data.</text>
</comment>
<keyword evidence="2" id="KW-1185">Reference proteome</keyword>
<gene>
    <name evidence="1" type="ORF">GQX73_g5470</name>
</gene>
<reference evidence="1 2" key="1">
    <citation type="submission" date="2019-12" db="EMBL/GenBank/DDBJ databases">
        <title>Draft genome sequence of the ascomycete Xylaria multiplex DSM 110363.</title>
        <authorList>
            <person name="Buettner E."/>
            <person name="Kellner H."/>
        </authorList>
    </citation>
    <scope>NUCLEOTIDE SEQUENCE [LARGE SCALE GENOMIC DNA]</scope>
    <source>
        <strain evidence="1 2">DSM 110363</strain>
    </source>
</reference>
<accession>A0A7C8IWL6</accession>
<sequence>MASSNNNQGVVVGRITIYTHGYCGCHIYCQAVQFPSQNNRIELHHVIEHDEAEDAPGCKCRRNPDPQQEIRNDQALKNYITRLNVHGSEMVSIFAGLKLNQVTRPQYNLPWDNERKVWQF</sequence>
<evidence type="ECO:0000313" key="1">
    <source>
        <dbReference type="EMBL" id="KAF2968102.1"/>
    </source>
</evidence>
<dbReference type="AlphaFoldDB" id="A0A7C8IWL6"/>
<evidence type="ECO:0000313" key="2">
    <source>
        <dbReference type="Proteomes" id="UP000481858"/>
    </source>
</evidence>
<organism evidence="1 2">
    <name type="scientific">Xylaria multiplex</name>
    <dbReference type="NCBI Taxonomy" id="323545"/>
    <lineage>
        <taxon>Eukaryota</taxon>
        <taxon>Fungi</taxon>
        <taxon>Dikarya</taxon>
        <taxon>Ascomycota</taxon>
        <taxon>Pezizomycotina</taxon>
        <taxon>Sordariomycetes</taxon>
        <taxon>Xylariomycetidae</taxon>
        <taxon>Xylariales</taxon>
        <taxon>Xylariaceae</taxon>
        <taxon>Xylaria</taxon>
    </lineage>
</organism>
<dbReference type="OrthoDB" id="4737146at2759"/>
<name>A0A7C8IWL6_9PEZI</name>
<dbReference type="InParanoid" id="A0A7C8IWL6"/>